<reference evidence="2 3" key="1">
    <citation type="journal article" date="1995" name="DNA Res.">
        <title>Sequence analysis of the genome of the unicellular cyanobacterium Synechocystis sp. strain PCC6803. I. Sequence features in the 1 Mb region from map positions 64% to 92% of the genome.</title>
        <authorList>
            <person name="Kaneko T."/>
            <person name="Tanaka A."/>
            <person name="Sato S."/>
            <person name="Kotani H."/>
            <person name="Sazuka T."/>
            <person name="Miyajima N."/>
            <person name="Sugiura M."/>
            <person name="Tabata S."/>
        </authorList>
    </citation>
    <scope>NUCLEOTIDE SEQUENCE [LARGE SCALE GENOMIC DNA]</scope>
    <source>
        <strain evidence="3">ATCC 27184 / PCC 6803 / Kazusa</strain>
    </source>
</reference>
<gene>
    <name evidence="2" type="ordered locus">sll0172</name>
</gene>
<proteinExistence type="predicted"/>
<dbReference type="Proteomes" id="UP000001425">
    <property type="component" value="Chromosome"/>
</dbReference>
<feature type="signal peptide" evidence="1">
    <location>
        <begin position="1"/>
        <end position="20"/>
    </location>
</feature>
<dbReference type="EnsemblBacteria" id="BAA10057">
    <property type="protein sequence ID" value="BAA10057"/>
    <property type="gene ID" value="BAA10057"/>
</dbReference>
<organism evidence="2 3">
    <name type="scientific">Synechocystis sp. (strain ATCC 27184 / PCC 6803 / Kazusa)</name>
    <dbReference type="NCBI Taxonomy" id="1111708"/>
    <lineage>
        <taxon>Bacteria</taxon>
        <taxon>Bacillati</taxon>
        <taxon>Cyanobacteriota</taxon>
        <taxon>Cyanophyceae</taxon>
        <taxon>Synechococcales</taxon>
        <taxon>Merismopediaceae</taxon>
        <taxon>Synechocystis</taxon>
    </lineage>
</organism>
<reference evidence="2 3" key="2">
    <citation type="journal article" date="1996" name="DNA Res.">
        <title>Sequence analysis of the genome of the unicellular cyanobacterium Synechocystis sp. strain PCC6803. II. Sequence determination of the entire genome and assignment of potential protein-coding regions.</title>
        <authorList>
            <person name="Kaneko T."/>
            <person name="Sato S."/>
            <person name="Kotani H."/>
            <person name="Tanaka A."/>
            <person name="Asamizu E."/>
            <person name="Nakamura Y."/>
            <person name="Miyajima N."/>
            <person name="Hirosawa M."/>
            <person name="Sugiura M."/>
            <person name="Sasamoto S."/>
            <person name="Kimura T."/>
            <person name="Hosouchi T."/>
            <person name="Matsuno A."/>
            <person name="Muraki A."/>
            <person name="Nakazaki N."/>
            <person name="Naruo K."/>
            <person name="Okumura S."/>
            <person name="Shimpo S."/>
            <person name="Takeuchi C."/>
            <person name="Wada T."/>
            <person name="Watanabe A."/>
            <person name="Yamada M."/>
            <person name="Yasuda M."/>
            <person name="Tabata S."/>
        </authorList>
    </citation>
    <scope>NUCLEOTIDE SEQUENCE [LARGE SCALE GENOMIC DNA]</scope>
    <source>
        <strain evidence="3">ATCC 27184 / PCC 6803 / Kazusa</strain>
    </source>
</reference>
<protein>
    <submittedName>
        <fullName evidence="2">Sll0172 protein</fullName>
    </submittedName>
</protein>
<dbReference type="STRING" id="1148.gene:10499549"/>
<sequence>MKINLIFMICAVLFAGTAAAETCAPLPPQVSSTAGNTVRVTIGPELGFSSHGNTYFLITRPISTVTIKLTPVTTDGASYPTQLIARYSDDTIFESGAPIFVPDSTNPIVWGPLQVNQPGKVLDVFNVKILENYRLYPQSKGFTYDLEAIGCG</sequence>
<dbReference type="PIR" id="S76079">
    <property type="entry name" value="S76079"/>
</dbReference>
<feature type="chain" id="PRO_5004250426" evidence="1">
    <location>
        <begin position="21"/>
        <end position="152"/>
    </location>
</feature>
<dbReference type="EMBL" id="BA000022">
    <property type="protein sequence ID" value="BAA10057.1"/>
    <property type="molecule type" value="Genomic_DNA"/>
</dbReference>
<dbReference type="KEGG" id="syn:sll0172"/>
<dbReference type="PaxDb" id="1148-1001433"/>
<dbReference type="eggNOG" id="ENOG5033VE1">
    <property type="taxonomic scope" value="Bacteria"/>
</dbReference>
<name>Q55558_SYNY3</name>
<keyword evidence="1" id="KW-0732">Signal</keyword>
<dbReference type="AlphaFoldDB" id="Q55558"/>
<evidence type="ECO:0000313" key="2">
    <source>
        <dbReference type="EMBL" id="BAA10057.1"/>
    </source>
</evidence>
<evidence type="ECO:0000256" key="1">
    <source>
        <dbReference type="SAM" id="SignalP"/>
    </source>
</evidence>
<dbReference type="GO" id="GO:0030288">
    <property type="term" value="C:outer membrane-bounded periplasmic space"/>
    <property type="evidence" value="ECO:0007005"/>
    <property type="project" value="UniProtKB"/>
</dbReference>
<dbReference type="IntAct" id="Q55558">
    <property type="interactions" value="1"/>
</dbReference>
<evidence type="ECO:0000313" key="3">
    <source>
        <dbReference type="Proteomes" id="UP000001425"/>
    </source>
</evidence>
<accession>Q55558</accession>
<dbReference type="InParanoid" id="Q55558"/>
<keyword evidence="3" id="KW-1185">Reference proteome</keyword>